<accession>A0ABY6BVJ4</accession>
<dbReference type="InterPro" id="IPR053977">
    <property type="entry name" value="Rv2466c-like"/>
</dbReference>
<sequence length="114" mass="11232">VSRGAGGGRRAGRRLQVEEVRAGGAGALELVEAGDSGGREGAAPGLGGGLALGGGGDARAEDGGLLAFFGPVVTPAPKGEDAAKLWDGTLAVASVPGFYEIKRTRTKGPDFSNL</sequence>
<evidence type="ECO:0000313" key="2">
    <source>
        <dbReference type="Proteomes" id="UP001064390"/>
    </source>
</evidence>
<dbReference type="Proteomes" id="UP001064390">
    <property type="component" value="Chromosome"/>
</dbReference>
<reference evidence="1" key="1">
    <citation type="submission" date="2022-09" db="EMBL/GenBank/DDBJ databases">
        <title>Streptomyces vinaceusdrappus strain AC-40.</title>
        <authorList>
            <person name="Sedeek A.M."/>
            <person name="Salah I."/>
            <person name="Kamel H.L."/>
            <person name="Soltan M.A."/>
            <person name="Elsayed T.R."/>
        </authorList>
    </citation>
    <scope>NUCLEOTIDE SEQUENCE</scope>
    <source>
        <strain evidence="1">AC-40</strain>
    </source>
</reference>
<protein>
    <submittedName>
        <fullName evidence="1">Uncharacterized protein</fullName>
    </submittedName>
</protein>
<feature type="non-terminal residue" evidence="1">
    <location>
        <position position="1"/>
    </location>
</feature>
<dbReference type="Gene3D" id="3.40.30.10">
    <property type="entry name" value="Glutaredoxin"/>
    <property type="match status" value="1"/>
</dbReference>
<proteinExistence type="predicted"/>
<name>A0ABY6BVJ4_9ACTN</name>
<organism evidence="1 2">
    <name type="scientific">Streptomyces vinaceusdrappus</name>
    <dbReference type="NCBI Taxonomy" id="67376"/>
    <lineage>
        <taxon>Bacteria</taxon>
        <taxon>Bacillati</taxon>
        <taxon>Actinomycetota</taxon>
        <taxon>Actinomycetes</taxon>
        <taxon>Kitasatosporales</taxon>
        <taxon>Streptomycetaceae</taxon>
        <taxon>Streptomyces</taxon>
        <taxon>Streptomyces rochei group</taxon>
    </lineage>
</organism>
<gene>
    <name evidence="1" type="ORF">N6Q81_12355</name>
</gene>
<dbReference type="EMBL" id="CP104697">
    <property type="protein sequence ID" value="UXI78779.1"/>
    <property type="molecule type" value="Genomic_DNA"/>
</dbReference>
<evidence type="ECO:0000313" key="1">
    <source>
        <dbReference type="EMBL" id="UXI78779.1"/>
    </source>
</evidence>
<keyword evidence="2" id="KW-1185">Reference proteome</keyword>
<dbReference type="Pfam" id="PF22234">
    <property type="entry name" value="Rv2466c-like"/>
    <property type="match status" value="1"/>
</dbReference>